<evidence type="ECO:0000313" key="1">
    <source>
        <dbReference type="EMBL" id="SEB94296.1"/>
    </source>
</evidence>
<reference evidence="2" key="1">
    <citation type="submission" date="2016-10" db="EMBL/GenBank/DDBJ databases">
        <authorList>
            <person name="Varghese N."/>
            <person name="Submissions S."/>
        </authorList>
    </citation>
    <scope>NUCLEOTIDE SEQUENCE [LARGE SCALE GENOMIC DNA]</scope>
    <source>
        <strain evidence="2">BS3660</strain>
    </source>
</reference>
<evidence type="ECO:0000313" key="2">
    <source>
        <dbReference type="Proteomes" id="UP000198542"/>
    </source>
</evidence>
<gene>
    <name evidence="1" type="ORF">SAMN04490187_2562</name>
</gene>
<dbReference type="EMBL" id="FNTC01000002">
    <property type="protein sequence ID" value="SEB94296.1"/>
    <property type="molecule type" value="Genomic_DNA"/>
</dbReference>
<proteinExistence type="predicted"/>
<dbReference type="PANTHER" id="PTHR32305:SF15">
    <property type="entry name" value="PROTEIN RHSA-RELATED"/>
    <property type="match status" value="1"/>
</dbReference>
<dbReference type="AlphaFoldDB" id="A0A231GMV2"/>
<keyword evidence="2" id="KW-1185">Reference proteome</keyword>
<accession>A0A231GMV2</accession>
<organism evidence="1 2">
    <name type="scientific">Pseudomonas jessenii</name>
    <dbReference type="NCBI Taxonomy" id="77298"/>
    <lineage>
        <taxon>Bacteria</taxon>
        <taxon>Pseudomonadati</taxon>
        <taxon>Pseudomonadota</taxon>
        <taxon>Gammaproteobacteria</taxon>
        <taxon>Pseudomonadales</taxon>
        <taxon>Pseudomonadaceae</taxon>
        <taxon>Pseudomonas</taxon>
    </lineage>
</organism>
<name>A0A231GMV2_PSEJE</name>
<sequence length="357" mass="40646">MESTQPILRCRYSYDPLDRLISQLQPDVPAHQRFYCKSRLATEIQGATRHSIFQNDDLLLAQQQREGDALDTTLLATDLQRSVLHTVNKGLQPPPIAYSPYGHRPALNGLLSLLGFNGERLDPVTGHYLLGNGYRAFNPHLMRFNSPDNLSPFGKGGLNTYAYCLGDPINRYDPNGHFSITKLFRTFFSRFGTNPVRPAYKNGPETLFTTAKNVKTLKPDNSWQELTTWKWSDDDYRTKVVIADETTISTKTEHSIWTTTKRNPTLQELIYSTLNHEQMSQLPPPLPYRIDRYVDLYNMKNAAENIRPALRENNLSGRNIVHESLNVTAVKATEGVLTGVHPEKARLLIRDGIYPIY</sequence>
<dbReference type="Gene3D" id="2.180.10.10">
    <property type="entry name" value="RHS repeat-associated core"/>
    <property type="match status" value="1"/>
</dbReference>
<protein>
    <submittedName>
        <fullName evidence="1">RHS repeat-associated core domain-containing protein</fullName>
    </submittedName>
</protein>
<dbReference type="Proteomes" id="UP000198542">
    <property type="component" value="Unassembled WGS sequence"/>
</dbReference>
<dbReference type="RefSeq" id="WP_090453845.1">
    <property type="nucleotide sequence ID" value="NZ_FNTC01000002.1"/>
</dbReference>
<dbReference type="InterPro" id="IPR050708">
    <property type="entry name" value="T6SS_VgrG/RHS"/>
</dbReference>
<dbReference type="PANTHER" id="PTHR32305">
    <property type="match status" value="1"/>
</dbReference>
<dbReference type="NCBIfam" id="TIGR03696">
    <property type="entry name" value="Rhs_assc_core"/>
    <property type="match status" value="1"/>
</dbReference>
<dbReference type="InterPro" id="IPR022385">
    <property type="entry name" value="Rhs_assc_core"/>
</dbReference>
<dbReference type="SUPFAM" id="SSF56399">
    <property type="entry name" value="ADP-ribosylation"/>
    <property type="match status" value="1"/>
</dbReference>